<sequence length="418" mass="47358">MDQLSEEVRQESPWTMMFADDIVICSESRGAGGGKPGEVEVCAGEKRNEVIEMLSRLRCGQTSCWSEKGFSISHDQYLKGDFSLTITAADYSQRKVYACECGDIDYSYVRLVIETVFSPVQMEFHEDLKLHVSVPEPVEVIYKSSGSADEVICRVNNLSLQCKDEYRDRTSLTYPEITLRHVEPRDSGSYTIRDTENEQDIQIYAVSVEGPGFPVWGIVLIVLICCCVAVGMYFWQRQLMRKHLMRKTDKPDVPVWRIVLIVMSLLCCVAEGMSILQRYRMRKTVCVSVHVYVLCVGNALLAEIPYEKNSVCVFVVCGVCCVCVGNALLAEIPYEKNSVCVFVVCVYKPDVPVWGIVLIVMSLLCCVAEEMSIVWKHHMREHLMGKHLIIKQCACCVCCVCRKCPLCENTDSEKQRVY</sequence>
<reference evidence="2" key="1">
    <citation type="submission" date="2023-06" db="EMBL/GenBank/DDBJ databases">
        <title>Male Hemibagrus guttatus genome.</title>
        <authorList>
            <person name="Bian C."/>
        </authorList>
    </citation>
    <scope>NUCLEOTIDE SEQUENCE</scope>
    <source>
        <strain evidence="2">Male_cb2023</strain>
        <tissue evidence="2">Muscle</tissue>
    </source>
</reference>
<dbReference type="AlphaFoldDB" id="A0AAE0UR50"/>
<feature type="transmembrane region" description="Helical" evidence="1">
    <location>
        <begin position="287"/>
        <end position="304"/>
    </location>
</feature>
<protein>
    <submittedName>
        <fullName evidence="2">Uncharacterized protein</fullName>
    </submittedName>
</protein>
<comment type="caution">
    <text evidence="2">The sequence shown here is derived from an EMBL/GenBank/DDBJ whole genome shotgun (WGS) entry which is preliminary data.</text>
</comment>
<accession>A0AAE0UR50</accession>
<keyword evidence="1" id="KW-1133">Transmembrane helix</keyword>
<name>A0AAE0UR50_9TELE</name>
<feature type="transmembrane region" description="Helical" evidence="1">
    <location>
        <begin position="213"/>
        <end position="235"/>
    </location>
</feature>
<organism evidence="2 3">
    <name type="scientific">Hemibagrus guttatus</name>
    <dbReference type="NCBI Taxonomy" id="175788"/>
    <lineage>
        <taxon>Eukaryota</taxon>
        <taxon>Metazoa</taxon>
        <taxon>Chordata</taxon>
        <taxon>Craniata</taxon>
        <taxon>Vertebrata</taxon>
        <taxon>Euteleostomi</taxon>
        <taxon>Actinopterygii</taxon>
        <taxon>Neopterygii</taxon>
        <taxon>Teleostei</taxon>
        <taxon>Ostariophysi</taxon>
        <taxon>Siluriformes</taxon>
        <taxon>Bagridae</taxon>
        <taxon>Hemibagrus</taxon>
    </lineage>
</organism>
<keyword evidence="3" id="KW-1185">Reference proteome</keyword>
<keyword evidence="1" id="KW-0812">Transmembrane</keyword>
<dbReference type="Proteomes" id="UP001274896">
    <property type="component" value="Unassembled WGS sequence"/>
</dbReference>
<evidence type="ECO:0000313" key="3">
    <source>
        <dbReference type="Proteomes" id="UP001274896"/>
    </source>
</evidence>
<gene>
    <name evidence="2" type="ORF">QTP70_003393</name>
</gene>
<feature type="transmembrane region" description="Helical" evidence="1">
    <location>
        <begin position="311"/>
        <end position="332"/>
    </location>
</feature>
<proteinExistence type="predicted"/>
<feature type="transmembrane region" description="Helical" evidence="1">
    <location>
        <begin position="255"/>
        <end position="275"/>
    </location>
</feature>
<keyword evidence="1" id="KW-0472">Membrane</keyword>
<feature type="non-terminal residue" evidence="2">
    <location>
        <position position="418"/>
    </location>
</feature>
<evidence type="ECO:0000313" key="2">
    <source>
        <dbReference type="EMBL" id="KAK3514097.1"/>
    </source>
</evidence>
<evidence type="ECO:0000256" key="1">
    <source>
        <dbReference type="SAM" id="Phobius"/>
    </source>
</evidence>
<dbReference type="EMBL" id="JAUCMX010000021">
    <property type="protein sequence ID" value="KAK3514097.1"/>
    <property type="molecule type" value="Genomic_DNA"/>
</dbReference>
<feature type="transmembrane region" description="Helical" evidence="1">
    <location>
        <begin position="352"/>
        <end position="375"/>
    </location>
</feature>